<feature type="binding site" evidence="9">
    <location>
        <position position="98"/>
    </location>
    <ligand>
        <name>ATP</name>
        <dbReference type="ChEBI" id="CHEBI:30616"/>
    </ligand>
</feature>
<dbReference type="PRINTS" id="PR01020">
    <property type="entry name" value="LPSBIOSNTHSS"/>
</dbReference>
<comment type="subunit">
    <text evidence="9">Homohexamer.</text>
</comment>
<keyword evidence="2 9" id="KW-0808">Transferase</keyword>
<evidence type="ECO:0000256" key="6">
    <source>
        <dbReference type="ARBA" id="ARBA00022842"/>
    </source>
</evidence>
<dbReference type="Pfam" id="PF01467">
    <property type="entry name" value="CTP_transf_like"/>
    <property type="match status" value="1"/>
</dbReference>
<evidence type="ECO:0000256" key="7">
    <source>
        <dbReference type="ARBA" id="ARBA00022993"/>
    </source>
</evidence>
<dbReference type="NCBIfam" id="TIGR00125">
    <property type="entry name" value="cyt_tran_rel"/>
    <property type="match status" value="1"/>
</dbReference>
<feature type="site" description="Transition state stabilizer" evidence="9">
    <location>
        <position position="17"/>
    </location>
</feature>
<comment type="pathway">
    <text evidence="9">Cofactor biosynthesis; coenzyme A biosynthesis; CoA from (R)-pantothenate: step 4/5.</text>
</comment>
<proteinExistence type="inferred from homology"/>
<comment type="caution">
    <text evidence="11">The sequence shown here is derived from an EMBL/GenBank/DDBJ whole genome shotgun (WGS) entry which is preliminary data.</text>
</comment>
<dbReference type="PANTHER" id="PTHR21342">
    <property type="entry name" value="PHOSPHOPANTETHEINE ADENYLYLTRANSFERASE"/>
    <property type="match status" value="1"/>
</dbReference>
<dbReference type="Proteomes" id="UP001157353">
    <property type="component" value="Unassembled WGS sequence"/>
</dbReference>
<dbReference type="EC" id="2.7.7.3" evidence="9"/>
<feature type="binding site" evidence="9">
    <location>
        <position position="17"/>
    </location>
    <ligand>
        <name>ATP</name>
        <dbReference type="ChEBI" id="CHEBI:30616"/>
    </ligand>
</feature>
<comment type="function">
    <text evidence="9">Reversibly transfers an adenylyl group from ATP to 4'-phosphopantetheine, yielding dephospho-CoA (dPCoA) and pyrophosphate.</text>
</comment>
<dbReference type="SUPFAM" id="SSF52374">
    <property type="entry name" value="Nucleotidylyl transferase"/>
    <property type="match status" value="1"/>
</dbReference>
<gene>
    <name evidence="9 11" type="primary">coaD</name>
    <name evidence="11" type="ORF">GCM10007916_37440</name>
</gene>
<dbReference type="HAMAP" id="MF_00151">
    <property type="entry name" value="PPAT_bact"/>
    <property type="match status" value="1"/>
</dbReference>
<dbReference type="RefSeq" id="WP_284205813.1">
    <property type="nucleotide sequence ID" value="NZ_BSPQ01000030.1"/>
</dbReference>
<organism evidence="11 12">
    <name type="scientific">Psychromonas marina</name>
    <dbReference type="NCBI Taxonomy" id="88364"/>
    <lineage>
        <taxon>Bacteria</taxon>
        <taxon>Pseudomonadati</taxon>
        <taxon>Pseudomonadota</taxon>
        <taxon>Gammaproteobacteria</taxon>
        <taxon>Alteromonadales</taxon>
        <taxon>Psychromonadaceae</taxon>
        <taxon>Psychromonas</taxon>
    </lineage>
</organism>
<dbReference type="NCBIfam" id="TIGR01510">
    <property type="entry name" value="coaD_prev_kdtB"/>
    <property type="match status" value="1"/>
</dbReference>
<feature type="binding site" evidence="9">
    <location>
        <begin position="123"/>
        <end position="129"/>
    </location>
    <ligand>
        <name>ATP</name>
        <dbReference type="ChEBI" id="CHEBI:30616"/>
    </ligand>
</feature>
<dbReference type="EMBL" id="BSPQ01000030">
    <property type="protein sequence ID" value="GLS92672.1"/>
    <property type="molecule type" value="Genomic_DNA"/>
</dbReference>
<reference evidence="12" key="1">
    <citation type="journal article" date="2019" name="Int. J. Syst. Evol. Microbiol.">
        <title>The Global Catalogue of Microorganisms (GCM) 10K type strain sequencing project: providing services to taxonomists for standard genome sequencing and annotation.</title>
        <authorList>
            <consortium name="The Broad Institute Genomics Platform"/>
            <consortium name="The Broad Institute Genome Sequencing Center for Infectious Disease"/>
            <person name="Wu L."/>
            <person name="Ma J."/>
        </authorList>
    </citation>
    <scope>NUCLEOTIDE SEQUENCE [LARGE SCALE GENOMIC DNA]</scope>
    <source>
        <strain evidence="12">NBRC 103166</strain>
    </source>
</reference>
<comment type="subcellular location">
    <subcellularLocation>
        <location evidence="9">Cytoplasm</location>
    </subcellularLocation>
</comment>
<keyword evidence="4 9" id="KW-0547">Nucleotide-binding</keyword>
<evidence type="ECO:0000313" key="12">
    <source>
        <dbReference type="Proteomes" id="UP001157353"/>
    </source>
</evidence>
<feature type="domain" description="Cytidyltransferase-like" evidence="10">
    <location>
        <begin position="5"/>
        <end position="133"/>
    </location>
</feature>
<dbReference type="GO" id="GO:0016779">
    <property type="term" value="F:nucleotidyltransferase activity"/>
    <property type="evidence" value="ECO:0007669"/>
    <property type="project" value="UniProtKB-KW"/>
</dbReference>
<name>A0ABQ6E5J2_9GAMM</name>
<evidence type="ECO:0000256" key="1">
    <source>
        <dbReference type="ARBA" id="ARBA00022490"/>
    </source>
</evidence>
<accession>A0ABQ6E5J2</accession>
<evidence type="ECO:0000256" key="9">
    <source>
        <dbReference type="HAMAP-Rule" id="MF_00151"/>
    </source>
</evidence>
<feature type="binding site" evidence="9">
    <location>
        <position position="87"/>
    </location>
    <ligand>
        <name>substrate</name>
    </ligand>
</feature>
<keyword evidence="5 9" id="KW-0067">ATP-binding</keyword>
<dbReference type="InterPro" id="IPR004821">
    <property type="entry name" value="Cyt_trans-like"/>
</dbReference>
<feature type="binding site" evidence="9">
    <location>
        <begin position="9"/>
        <end position="10"/>
    </location>
    <ligand>
        <name>ATP</name>
        <dbReference type="ChEBI" id="CHEBI:30616"/>
    </ligand>
</feature>
<sequence length="161" mass="17354">MKTVIFPGSFDPITNGHLDLIVRASRLAERVVVAIAKNETKNTLFDLHERSALLIEATQHIDGVDIVPFSGLLANLAIEQQAQALIRGIRGTTDADYEIQLSQVNKALNPELETILLAANGGCSFISSTVVKEVFKHGGDISQLAPLCVQKALLSKQVAKP</sequence>
<feature type="binding site" evidence="9">
    <location>
        <position position="9"/>
    </location>
    <ligand>
        <name>substrate</name>
    </ligand>
</feature>
<comment type="cofactor">
    <cofactor evidence="9">
        <name>Mg(2+)</name>
        <dbReference type="ChEBI" id="CHEBI:18420"/>
    </cofactor>
</comment>
<comment type="similarity">
    <text evidence="9">Belongs to the bacterial CoaD family.</text>
</comment>
<feature type="binding site" evidence="9">
    <location>
        <begin position="88"/>
        <end position="90"/>
    </location>
    <ligand>
        <name>ATP</name>
        <dbReference type="ChEBI" id="CHEBI:30616"/>
    </ligand>
</feature>
<feature type="binding site" evidence="9">
    <location>
        <position position="41"/>
    </location>
    <ligand>
        <name>substrate</name>
    </ligand>
</feature>
<feature type="binding site" evidence="9">
    <location>
        <position position="73"/>
    </location>
    <ligand>
        <name>substrate</name>
    </ligand>
</feature>
<comment type="catalytic activity">
    <reaction evidence="8 9">
        <text>(R)-4'-phosphopantetheine + ATP + H(+) = 3'-dephospho-CoA + diphosphate</text>
        <dbReference type="Rhea" id="RHEA:19801"/>
        <dbReference type="ChEBI" id="CHEBI:15378"/>
        <dbReference type="ChEBI" id="CHEBI:30616"/>
        <dbReference type="ChEBI" id="CHEBI:33019"/>
        <dbReference type="ChEBI" id="CHEBI:57328"/>
        <dbReference type="ChEBI" id="CHEBI:61723"/>
        <dbReference type="EC" id="2.7.7.3"/>
    </reaction>
</comment>
<evidence type="ECO:0000259" key="10">
    <source>
        <dbReference type="Pfam" id="PF01467"/>
    </source>
</evidence>
<evidence type="ECO:0000256" key="4">
    <source>
        <dbReference type="ARBA" id="ARBA00022741"/>
    </source>
</evidence>
<protein>
    <recommendedName>
        <fullName evidence="9">Phosphopantetheine adenylyltransferase</fullName>
        <ecNumber evidence="9">2.7.7.3</ecNumber>
    </recommendedName>
    <alternativeName>
        <fullName evidence="9">Dephospho-CoA pyrophosphorylase</fullName>
    </alternativeName>
    <alternativeName>
        <fullName evidence="9">Pantetheine-phosphate adenylyltransferase</fullName>
        <shortName evidence="9">PPAT</shortName>
    </alternativeName>
</protein>
<dbReference type="CDD" id="cd02163">
    <property type="entry name" value="PPAT"/>
    <property type="match status" value="1"/>
</dbReference>
<evidence type="ECO:0000256" key="2">
    <source>
        <dbReference type="ARBA" id="ARBA00022679"/>
    </source>
</evidence>
<evidence type="ECO:0000313" key="11">
    <source>
        <dbReference type="EMBL" id="GLS92672.1"/>
    </source>
</evidence>
<keyword evidence="1 9" id="KW-0963">Cytoplasm</keyword>
<evidence type="ECO:0000256" key="3">
    <source>
        <dbReference type="ARBA" id="ARBA00022695"/>
    </source>
</evidence>
<dbReference type="Gene3D" id="3.40.50.620">
    <property type="entry name" value="HUPs"/>
    <property type="match status" value="1"/>
</dbReference>
<evidence type="ECO:0000256" key="5">
    <source>
        <dbReference type="ARBA" id="ARBA00022840"/>
    </source>
</evidence>
<dbReference type="InterPro" id="IPR001980">
    <property type="entry name" value="PPAT"/>
</dbReference>
<keyword evidence="6 9" id="KW-0460">Magnesium</keyword>
<dbReference type="PANTHER" id="PTHR21342:SF1">
    <property type="entry name" value="PHOSPHOPANTETHEINE ADENYLYLTRANSFERASE"/>
    <property type="match status" value="1"/>
</dbReference>
<keyword evidence="3 9" id="KW-0548">Nucleotidyltransferase</keyword>
<dbReference type="InterPro" id="IPR014729">
    <property type="entry name" value="Rossmann-like_a/b/a_fold"/>
</dbReference>
<keyword evidence="12" id="KW-1185">Reference proteome</keyword>
<evidence type="ECO:0000256" key="8">
    <source>
        <dbReference type="ARBA" id="ARBA00029346"/>
    </source>
</evidence>
<keyword evidence="7 9" id="KW-0173">Coenzyme A biosynthesis</keyword>